<feature type="transmembrane region" description="Helical" evidence="6">
    <location>
        <begin position="103"/>
        <end position="124"/>
    </location>
</feature>
<keyword evidence="9" id="KW-1185">Reference proteome</keyword>
<dbReference type="GO" id="GO:0016020">
    <property type="term" value="C:membrane"/>
    <property type="evidence" value="ECO:0007669"/>
    <property type="project" value="UniProtKB-SubCell"/>
</dbReference>
<keyword evidence="4 6" id="KW-0472">Membrane</keyword>
<keyword evidence="3 6" id="KW-1133">Transmembrane helix</keyword>
<evidence type="ECO:0000313" key="8">
    <source>
        <dbReference type="EMBL" id="AOS63480.1"/>
    </source>
</evidence>
<sequence>MVSRESPVPERSAGLRSLLPGRSDWRAVRQAPRRDLIAGVTVAVVALPLALAFGISSGLGAEAGLITAIVAGALASIFGGSNLQVSGPTGAMTVVLVPIVGRFGVSGVLLVGLLAGVLLIVLALTRAGRVVRLLPTPVIVGFTAGIAIVIALQQVPAMLGVDGLHGERVWATAAEAAARFLADPQPVPVLLALGVALVTLVGGRRFPAIPFSLPAVVIATLAVVVFDLDTAQIGELPTGLPGPALDFVDLSIIPELLPSAVAVAALAALESLLSATVADGMSDGVERHDPDRELFGQGVANLVVPLFGGVPATAAIARTAVNVRSGARSRLAAFVHAVVLALVVFSLSAIVGLIPLAALAGVLLATTVRMVAGRELLTLIKATPRDAVVLVVTLIVTVAVDLISAVVLGVAIAVLLATVALARGARGEHVVVDHGADRASAAERPDGIVAHRFDGPLFFATADGFRREVAAIERARIVILRMSRISGIDATGAQALDEAIEELEREGVVVLLSELRDVHARPLLGLPNLERIRTTGRIFLELADAVDHARTLARRDHRAVSRSAEPHAGPDAKECVT</sequence>
<organism evidence="8 9">
    <name type="scientific">Actinoalloteichus hymeniacidonis</name>
    <dbReference type="NCBI Taxonomy" id="340345"/>
    <lineage>
        <taxon>Bacteria</taxon>
        <taxon>Bacillati</taxon>
        <taxon>Actinomycetota</taxon>
        <taxon>Actinomycetes</taxon>
        <taxon>Pseudonocardiales</taxon>
        <taxon>Pseudonocardiaceae</taxon>
        <taxon>Actinoalloteichus</taxon>
    </lineage>
</organism>
<dbReference type="AlphaFoldDB" id="A0AAC9MYN3"/>
<dbReference type="Pfam" id="PF01740">
    <property type="entry name" value="STAS"/>
    <property type="match status" value="1"/>
</dbReference>
<protein>
    <submittedName>
        <fullName evidence="8">Sulfate permease-like transporter, MFS superfamily</fullName>
    </submittedName>
</protein>
<dbReference type="GO" id="GO:0055085">
    <property type="term" value="P:transmembrane transport"/>
    <property type="evidence" value="ECO:0007669"/>
    <property type="project" value="InterPro"/>
</dbReference>
<evidence type="ECO:0000256" key="2">
    <source>
        <dbReference type="ARBA" id="ARBA00022692"/>
    </source>
</evidence>
<feature type="transmembrane region" description="Helical" evidence="6">
    <location>
        <begin position="185"/>
        <end position="201"/>
    </location>
</feature>
<dbReference type="Pfam" id="PF00916">
    <property type="entry name" value="Sulfate_transp"/>
    <property type="match status" value="1"/>
</dbReference>
<feature type="domain" description="STAS" evidence="7">
    <location>
        <begin position="438"/>
        <end position="549"/>
    </location>
</feature>
<keyword evidence="2 6" id="KW-0812">Transmembrane</keyword>
<dbReference type="SUPFAM" id="SSF52091">
    <property type="entry name" value="SpoIIaa-like"/>
    <property type="match status" value="1"/>
</dbReference>
<feature type="transmembrane region" description="Helical" evidence="6">
    <location>
        <begin position="333"/>
        <end position="366"/>
    </location>
</feature>
<evidence type="ECO:0000259" key="7">
    <source>
        <dbReference type="PROSITE" id="PS50801"/>
    </source>
</evidence>
<dbReference type="Proteomes" id="UP000095210">
    <property type="component" value="Chromosome"/>
</dbReference>
<dbReference type="Gene3D" id="3.30.750.24">
    <property type="entry name" value="STAS domain"/>
    <property type="match status" value="1"/>
</dbReference>
<comment type="subcellular location">
    <subcellularLocation>
        <location evidence="1">Membrane</location>
        <topology evidence="1">Multi-pass membrane protein</topology>
    </subcellularLocation>
</comment>
<evidence type="ECO:0000313" key="9">
    <source>
        <dbReference type="Proteomes" id="UP000095210"/>
    </source>
</evidence>
<evidence type="ECO:0000256" key="4">
    <source>
        <dbReference type="ARBA" id="ARBA00023136"/>
    </source>
</evidence>
<dbReference type="PANTHER" id="PTHR11814">
    <property type="entry name" value="SULFATE TRANSPORTER"/>
    <property type="match status" value="1"/>
</dbReference>
<feature type="compositionally biased region" description="Basic and acidic residues" evidence="5">
    <location>
        <begin position="564"/>
        <end position="577"/>
    </location>
</feature>
<feature type="region of interest" description="Disordered" evidence="5">
    <location>
        <begin position="556"/>
        <end position="577"/>
    </location>
</feature>
<reference evidence="9" key="1">
    <citation type="submission" date="2016-03" db="EMBL/GenBank/DDBJ databases">
        <title>Complete genome sequence of the type strain Actinoalloteichus hymeniacidonis DSM 45092.</title>
        <authorList>
            <person name="Schaffert L."/>
            <person name="Albersmeier A."/>
            <person name="Winkler A."/>
            <person name="Kalinowski J."/>
            <person name="Zotchev S."/>
            <person name="Ruckert C."/>
        </authorList>
    </citation>
    <scope>NUCLEOTIDE SEQUENCE [LARGE SCALE GENOMIC DNA]</scope>
    <source>
        <strain evidence="9">HPA177(T) (DSM 45092(T))</strain>
    </source>
</reference>
<dbReference type="CDD" id="cd07042">
    <property type="entry name" value="STAS_SulP_like_sulfate_transporter"/>
    <property type="match status" value="1"/>
</dbReference>
<evidence type="ECO:0000256" key="6">
    <source>
        <dbReference type="SAM" id="Phobius"/>
    </source>
</evidence>
<accession>A0AAC9MYN3</accession>
<dbReference type="InterPro" id="IPR002645">
    <property type="entry name" value="STAS_dom"/>
</dbReference>
<feature type="transmembrane region" description="Helical" evidence="6">
    <location>
        <begin position="208"/>
        <end position="226"/>
    </location>
</feature>
<name>A0AAC9MYN3_9PSEU</name>
<feature type="transmembrane region" description="Helical" evidence="6">
    <location>
        <begin position="36"/>
        <end position="56"/>
    </location>
</feature>
<feature type="transmembrane region" description="Helical" evidence="6">
    <location>
        <begin position="256"/>
        <end position="278"/>
    </location>
</feature>
<evidence type="ECO:0000256" key="5">
    <source>
        <dbReference type="SAM" id="MobiDB-lite"/>
    </source>
</evidence>
<dbReference type="EMBL" id="CP014859">
    <property type="protein sequence ID" value="AOS63480.1"/>
    <property type="molecule type" value="Genomic_DNA"/>
</dbReference>
<dbReference type="InterPro" id="IPR001902">
    <property type="entry name" value="SLC26A/SulP_fam"/>
</dbReference>
<dbReference type="InterPro" id="IPR036513">
    <property type="entry name" value="STAS_dom_sf"/>
</dbReference>
<feature type="transmembrane region" description="Helical" evidence="6">
    <location>
        <begin position="387"/>
        <end position="416"/>
    </location>
</feature>
<gene>
    <name evidence="8" type="ORF">TL08_13330</name>
</gene>
<dbReference type="PROSITE" id="PS50801">
    <property type="entry name" value="STAS"/>
    <property type="match status" value="1"/>
</dbReference>
<evidence type="ECO:0000256" key="1">
    <source>
        <dbReference type="ARBA" id="ARBA00004141"/>
    </source>
</evidence>
<dbReference type="InterPro" id="IPR011547">
    <property type="entry name" value="SLC26A/SulP_dom"/>
</dbReference>
<feature type="transmembrane region" description="Helical" evidence="6">
    <location>
        <begin position="131"/>
        <end position="152"/>
    </location>
</feature>
<dbReference type="KEGG" id="ahm:TL08_13330"/>
<feature type="transmembrane region" description="Helical" evidence="6">
    <location>
        <begin position="63"/>
        <end position="83"/>
    </location>
</feature>
<feature type="transmembrane region" description="Helical" evidence="6">
    <location>
        <begin position="299"/>
        <end position="321"/>
    </location>
</feature>
<evidence type="ECO:0000256" key="3">
    <source>
        <dbReference type="ARBA" id="ARBA00022989"/>
    </source>
</evidence>
<proteinExistence type="predicted"/>